<dbReference type="EMBL" id="JAUJYO010000007">
    <property type="protein sequence ID" value="KAK1312507.1"/>
    <property type="molecule type" value="Genomic_DNA"/>
</dbReference>
<name>A0AAV9EGZ9_ACOCL</name>
<evidence type="ECO:0000256" key="1">
    <source>
        <dbReference type="ARBA" id="ARBA00007233"/>
    </source>
</evidence>
<dbReference type="Pfam" id="PF16845">
    <property type="entry name" value="SQAPI"/>
    <property type="match status" value="1"/>
</dbReference>
<keyword evidence="6" id="KW-1185">Reference proteome</keyword>
<feature type="domain" description="Cystatin" evidence="4">
    <location>
        <begin position="9"/>
        <end position="99"/>
    </location>
</feature>
<dbReference type="Proteomes" id="UP001180020">
    <property type="component" value="Unassembled WGS sequence"/>
</dbReference>
<keyword evidence="2" id="KW-0646">Protease inhibitor</keyword>
<dbReference type="PANTHER" id="PTHR47364:SF2">
    <property type="entry name" value="CYSTEINE PROTEINASE INHIBITOR 5"/>
    <property type="match status" value="1"/>
</dbReference>
<comment type="caution">
    <text evidence="5">The sequence shown here is derived from an EMBL/GenBank/DDBJ whole genome shotgun (WGS) entry which is preliminary data.</text>
</comment>
<dbReference type="PANTHER" id="PTHR47364">
    <property type="entry name" value="CYSTEINE PROTEINASE INHIBITOR 5"/>
    <property type="match status" value="1"/>
</dbReference>
<proteinExistence type="inferred from homology"/>
<dbReference type="CDD" id="cd00042">
    <property type="entry name" value="CY"/>
    <property type="match status" value="1"/>
</dbReference>
<evidence type="ECO:0000256" key="3">
    <source>
        <dbReference type="ARBA" id="ARBA00022704"/>
    </source>
</evidence>
<dbReference type="AlphaFoldDB" id="A0AAV9EGZ9"/>
<keyword evidence="3" id="KW-0789">Thiol protease inhibitor</keyword>
<evidence type="ECO:0000313" key="5">
    <source>
        <dbReference type="EMBL" id="KAK1312507.1"/>
    </source>
</evidence>
<gene>
    <name evidence="5" type="ORF">QJS10_CPA07g01004</name>
</gene>
<accession>A0AAV9EGZ9</accession>
<dbReference type="InterPro" id="IPR046350">
    <property type="entry name" value="Cystatin_sf"/>
</dbReference>
<protein>
    <submittedName>
        <fullName evidence="5">Cysteine proteinase inhibitor 8</fullName>
    </submittedName>
</protein>
<dbReference type="GO" id="GO:0004869">
    <property type="term" value="F:cysteine-type endopeptidase inhibitor activity"/>
    <property type="evidence" value="ECO:0007669"/>
    <property type="project" value="UniProtKB-KW"/>
</dbReference>
<dbReference type="InterPro" id="IPR000010">
    <property type="entry name" value="Cystatin_dom"/>
</dbReference>
<reference evidence="5" key="2">
    <citation type="submission" date="2023-06" db="EMBL/GenBank/DDBJ databases">
        <authorList>
            <person name="Ma L."/>
            <person name="Liu K.-W."/>
            <person name="Li Z."/>
            <person name="Hsiao Y.-Y."/>
            <person name="Qi Y."/>
            <person name="Fu T."/>
            <person name="Tang G."/>
            <person name="Zhang D."/>
            <person name="Sun W.-H."/>
            <person name="Liu D.-K."/>
            <person name="Li Y."/>
            <person name="Chen G.-Z."/>
            <person name="Liu X.-D."/>
            <person name="Liao X.-Y."/>
            <person name="Jiang Y.-T."/>
            <person name="Yu X."/>
            <person name="Hao Y."/>
            <person name="Huang J."/>
            <person name="Zhao X.-W."/>
            <person name="Ke S."/>
            <person name="Chen Y.-Y."/>
            <person name="Wu W.-L."/>
            <person name="Hsu J.-L."/>
            <person name="Lin Y.-F."/>
            <person name="Huang M.-D."/>
            <person name="Li C.-Y."/>
            <person name="Huang L."/>
            <person name="Wang Z.-W."/>
            <person name="Zhao X."/>
            <person name="Zhong W.-Y."/>
            <person name="Peng D.-H."/>
            <person name="Ahmad S."/>
            <person name="Lan S."/>
            <person name="Zhang J.-S."/>
            <person name="Tsai W.-C."/>
            <person name="Van De Peer Y."/>
            <person name="Liu Z.-J."/>
        </authorList>
    </citation>
    <scope>NUCLEOTIDE SEQUENCE</scope>
    <source>
        <strain evidence="5">CP</strain>
        <tissue evidence="5">Leaves</tissue>
    </source>
</reference>
<dbReference type="Gene3D" id="3.10.450.10">
    <property type="match status" value="1"/>
</dbReference>
<evidence type="ECO:0000259" key="4">
    <source>
        <dbReference type="SMART" id="SM00043"/>
    </source>
</evidence>
<dbReference type="SUPFAM" id="SSF54403">
    <property type="entry name" value="Cystatin/monellin"/>
    <property type="match status" value="1"/>
</dbReference>
<dbReference type="SMART" id="SM00043">
    <property type="entry name" value="CY"/>
    <property type="match status" value="1"/>
</dbReference>
<comment type="similarity">
    <text evidence="1">Belongs to the cystatin family. Phytocystatin subfamily.</text>
</comment>
<reference evidence="5" key="1">
    <citation type="journal article" date="2023" name="Nat. Commun.">
        <title>Diploid and tetraploid genomes of Acorus and the evolution of monocots.</title>
        <authorList>
            <person name="Ma L."/>
            <person name="Liu K.W."/>
            <person name="Li Z."/>
            <person name="Hsiao Y.Y."/>
            <person name="Qi Y."/>
            <person name="Fu T."/>
            <person name="Tang G.D."/>
            <person name="Zhang D."/>
            <person name="Sun W.H."/>
            <person name="Liu D.K."/>
            <person name="Li Y."/>
            <person name="Chen G.Z."/>
            <person name="Liu X.D."/>
            <person name="Liao X.Y."/>
            <person name="Jiang Y.T."/>
            <person name="Yu X."/>
            <person name="Hao Y."/>
            <person name="Huang J."/>
            <person name="Zhao X.W."/>
            <person name="Ke S."/>
            <person name="Chen Y.Y."/>
            <person name="Wu W.L."/>
            <person name="Hsu J.L."/>
            <person name="Lin Y.F."/>
            <person name="Huang M.D."/>
            <person name="Li C.Y."/>
            <person name="Huang L."/>
            <person name="Wang Z.W."/>
            <person name="Zhao X."/>
            <person name="Zhong W.Y."/>
            <person name="Peng D.H."/>
            <person name="Ahmad S."/>
            <person name="Lan S."/>
            <person name="Zhang J.S."/>
            <person name="Tsai W.C."/>
            <person name="Van de Peer Y."/>
            <person name="Liu Z.J."/>
        </authorList>
    </citation>
    <scope>NUCLEOTIDE SEQUENCE</scope>
    <source>
        <strain evidence="5">CP</strain>
    </source>
</reference>
<organism evidence="5 6">
    <name type="scientific">Acorus calamus</name>
    <name type="common">Sweet flag</name>
    <dbReference type="NCBI Taxonomy" id="4465"/>
    <lineage>
        <taxon>Eukaryota</taxon>
        <taxon>Viridiplantae</taxon>
        <taxon>Streptophyta</taxon>
        <taxon>Embryophyta</taxon>
        <taxon>Tracheophyta</taxon>
        <taxon>Spermatophyta</taxon>
        <taxon>Magnoliopsida</taxon>
        <taxon>Liliopsida</taxon>
        <taxon>Acoraceae</taxon>
        <taxon>Acorus</taxon>
    </lineage>
</organism>
<evidence type="ECO:0000256" key="2">
    <source>
        <dbReference type="ARBA" id="ARBA00022690"/>
    </source>
</evidence>
<evidence type="ECO:0000313" key="6">
    <source>
        <dbReference type="Proteomes" id="UP001180020"/>
    </source>
</evidence>
<sequence>MQEITSKQSRIGGWETIKDVNEPHVREIGQYAVAENNKRTGAHLSFHRVLSGESQVVAGARYRLVISANEDGSSEEKYEAEVNEKAWEGFRNLTSFKPAQS</sequence>